<accession>A0ABT8FQD5</accession>
<keyword evidence="1" id="KW-0812">Transmembrane</keyword>
<evidence type="ECO:0000256" key="1">
    <source>
        <dbReference type="SAM" id="Phobius"/>
    </source>
</evidence>
<keyword evidence="1" id="KW-1133">Transmembrane helix</keyword>
<name>A0ABT8FQD5_9MICO</name>
<reference evidence="2" key="1">
    <citation type="submission" date="2021-06" db="EMBL/GenBank/DDBJ databases">
        <title>Genome-based taxonomic framework of Microbacterium strains isolated from marine environment, the description of four new species and reclassification of four preexisting species.</title>
        <authorList>
            <person name="Lee S.D."/>
            <person name="Kim S.-M."/>
            <person name="Byeon Y.-S."/>
            <person name="Yang H.L."/>
            <person name="Kim I.S."/>
        </authorList>
    </citation>
    <scope>NUCLEOTIDE SEQUENCE</scope>
    <source>
        <strain evidence="2">KACC 20510</strain>
    </source>
</reference>
<sequence>MDRRSVRNMWTAVVILLVVWAILVVVGFVFEGLLWLAVIGLILFVGTLVVGVIRDRIRRRA</sequence>
<keyword evidence="1" id="KW-0472">Membrane</keyword>
<protein>
    <submittedName>
        <fullName evidence="2">Uncharacterized protein</fullName>
    </submittedName>
</protein>
<organism evidence="2 3">
    <name type="scientific">Microbacterium aurantiacum</name>
    <dbReference type="NCBI Taxonomy" id="162393"/>
    <lineage>
        <taxon>Bacteria</taxon>
        <taxon>Bacillati</taxon>
        <taxon>Actinomycetota</taxon>
        <taxon>Actinomycetes</taxon>
        <taxon>Micrococcales</taxon>
        <taxon>Microbacteriaceae</taxon>
        <taxon>Microbacterium</taxon>
    </lineage>
</organism>
<comment type="caution">
    <text evidence="2">The sequence shown here is derived from an EMBL/GenBank/DDBJ whole genome shotgun (WGS) entry which is preliminary data.</text>
</comment>
<proteinExistence type="predicted"/>
<dbReference type="EMBL" id="JAHWXI010000002">
    <property type="protein sequence ID" value="MDN4463532.1"/>
    <property type="molecule type" value="Genomic_DNA"/>
</dbReference>
<feature type="transmembrane region" description="Helical" evidence="1">
    <location>
        <begin position="34"/>
        <end position="53"/>
    </location>
</feature>
<evidence type="ECO:0000313" key="2">
    <source>
        <dbReference type="EMBL" id="MDN4463532.1"/>
    </source>
</evidence>
<dbReference type="RefSeq" id="WP_301132514.1">
    <property type="nucleotide sequence ID" value="NZ_BAAAUQ010000005.1"/>
</dbReference>
<gene>
    <name evidence="2" type="ORF">KZC48_03815</name>
</gene>
<feature type="transmembrane region" description="Helical" evidence="1">
    <location>
        <begin position="9"/>
        <end position="28"/>
    </location>
</feature>
<dbReference type="Proteomes" id="UP001172731">
    <property type="component" value="Unassembled WGS sequence"/>
</dbReference>
<evidence type="ECO:0000313" key="3">
    <source>
        <dbReference type="Proteomes" id="UP001172731"/>
    </source>
</evidence>
<keyword evidence="3" id="KW-1185">Reference proteome</keyword>